<dbReference type="PANTHER" id="PTHR11579">
    <property type="entry name" value="PROTEIN-L-ISOASPARTATE O-METHYLTRANSFERASE"/>
    <property type="match status" value="1"/>
</dbReference>
<evidence type="ECO:0000256" key="2">
    <source>
        <dbReference type="ARBA" id="ARBA00013346"/>
    </source>
</evidence>
<name>A0A5B0DV61_9HYPH</name>
<dbReference type="InterPro" id="IPR000682">
    <property type="entry name" value="PCMT"/>
</dbReference>
<evidence type="ECO:0000313" key="5">
    <source>
        <dbReference type="Proteomes" id="UP000324738"/>
    </source>
</evidence>
<dbReference type="Gene3D" id="3.40.50.150">
    <property type="entry name" value="Vaccinia Virus protein VP39"/>
    <property type="match status" value="1"/>
</dbReference>
<dbReference type="EMBL" id="VTWH01000002">
    <property type="protein sequence ID" value="KAA0970707.1"/>
    <property type="molecule type" value="Genomic_DNA"/>
</dbReference>
<dbReference type="OrthoDB" id="9798496at2"/>
<proteinExistence type="inferred from homology"/>
<keyword evidence="5" id="KW-1185">Reference proteome</keyword>
<dbReference type="RefSeq" id="WP_149299930.1">
    <property type="nucleotide sequence ID" value="NZ_VTWH01000002.1"/>
</dbReference>
<protein>
    <recommendedName>
        <fullName evidence="2">Protein-L-isoaspartate O-methyltransferase</fullName>
    </recommendedName>
    <alternativeName>
        <fullName evidence="3">Protein L-isoaspartyl methyltransferase</fullName>
    </alternativeName>
</protein>
<dbReference type="GO" id="GO:0004719">
    <property type="term" value="F:protein-L-isoaspartate (D-aspartate) O-methyltransferase activity"/>
    <property type="evidence" value="ECO:0007669"/>
    <property type="project" value="InterPro"/>
</dbReference>
<dbReference type="Proteomes" id="UP000324738">
    <property type="component" value="Unassembled WGS sequence"/>
</dbReference>
<comment type="similarity">
    <text evidence="1">Belongs to the methyltransferase superfamily. L-isoaspartyl/D-aspartyl protein methyltransferase family.</text>
</comment>
<dbReference type="SUPFAM" id="SSF53335">
    <property type="entry name" value="S-adenosyl-L-methionine-dependent methyltransferases"/>
    <property type="match status" value="1"/>
</dbReference>
<dbReference type="PANTHER" id="PTHR11579:SF18">
    <property type="entry name" value="PROTEIN-L-ISOASPARTATE O-METHYLTRANSFERASE"/>
    <property type="match status" value="1"/>
</dbReference>
<dbReference type="Pfam" id="PF01135">
    <property type="entry name" value="PCMT"/>
    <property type="match status" value="1"/>
</dbReference>
<dbReference type="CDD" id="cd02440">
    <property type="entry name" value="AdoMet_MTases"/>
    <property type="match status" value="1"/>
</dbReference>
<keyword evidence="4" id="KW-0808">Transferase</keyword>
<reference evidence="4 5" key="1">
    <citation type="submission" date="2019-08" db="EMBL/GenBank/DDBJ databases">
        <title>Aureimonas fodiniaquatilis sp. nov., isolated from a coal mine wastewater.</title>
        <authorList>
            <person name="Kim W."/>
        </authorList>
    </citation>
    <scope>NUCLEOTIDE SEQUENCE [LARGE SCALE GENOMIC DNA]</scope>
    <source>
        <strain evidence="4 5">CAU 1482</strain>
    </source>
</reference>
<dbReference type="GO" id="GO:0032259">
    <property type="term" value="P:methylation"/>
    <property type="evidence" value="ECO:0007669"/>
    <property type="project" value="UniProtKB-KW"/>
</dbReference>
<dbReference type="AlphaFoldDB" id="A0A5B0DV61"/>
<accession>A0A5B0DV61</accession>
<evidence type="ECO:0000256" key="3">
    <source>
        <dbReference type="ARBA" id="ARBA00030757"/>
    </source>
</evidence>
<dbReference type="InterPro" id="IPR029063">
    <property type="entry name" value="SAM-dependent_MTases_sf"/>
</dbReference>
<gene>
    <name evidence="4" type="ORF">FPY71_09470</name>
</gene>
<dbReference type="GO" id="GO:0005737">
    <property type="term" value="C:cytoplasm"/>
    <property type="evidence" value="ECO:0007669"/>
    <property type="project" value="TreeGrafter"/>
</dbReference>
<comment type="caution">
    <text evidence="4">The sequence shown here is derived from an EMBL/GenBank/DDBJ whole genome shotgun (WGS) entry which is preliminary data.</text>
</comment>
<keyword evidence="4" id="KW-0489">Methyltransferase</keyword>
<evidence type="ECO:0000313" key="4">
    <source>
        <dbReference type="EMBL" id="KAA0970707.1"/>
    </source>
</evidence>
<sequence>MGTAGNSRKALVMDFVQARTKMVDNQVRTVDVTDHDILRALLTVPREIFVPESKRPFAYMGGEIALGGGRHLMEVAPFARLLQLAEIEKDDVVLNIGCGAGYSAAVLSHLAASVVAVEEDPALAQAASDALASLGIVSAVVVQAPLAEGYAKEGPYDVIIIDGGVDQVPAALFEQLKERGRLVVIEGRGFSAAAKLYSKEGGVVSGRFAFNYGVSQLPGFGLKPEFVF</sequence>
<organism evidence="4 5">
    <name type="scientific">Aureimonas fodinaquatilis</name>
    <dbReference type="NCBI Taxonomy" id="2565783"/>
    <lineage>
        <taxon>Bacteria</taxon>
        <taxon>Pseudomonadati</taxon>
        <taxon>Pseudomonadota</taxon>
        <taxon>Alphaproteobacteria</taxon>
        <taxon>Hyphomicrobiales</taxon>
        <taxon>Aurantimonadaceae</taxon>
        <taxon>Aureimonas</taxon>
    </lineage>
</organism>
<evidence type="ECO:0000256" key="1">
    <source>
        <dbReference type="ARBA" id="ARBA00005369"/>
    </source>
</evidence>